<dbReference type="EMBL" id="FOVP01000015">
    <property type="protein sequence ID" value="SFO07518.1"/>
    <property type="molecule type" value="Genomic_DNA"/>
</dbReference>
<sequence length="508" mass="53074">MVALRSLIASATLVSFAFTGTAALADVTADQVWQDWKAYLATFGYEVSGDEQQSGNTLAISNIAMTVSVPDTSGFATLRMSRMDLTENDDGTVSIILPDTTPIALVTEVEPGKTTTATMEFGQSELDMTVSGTPDAMQYDYAADAISLVLNALDVDGETIDIGAANITLANIKGSSTSLDAGETRDVRQKMTAGPVTYELDFTDPTEGGHLALTGSFANTAFDSEVSLPPEIDNTDIAASLDAGFRFDSGMTYQDAGAAYRIEGDGDTLEGTTASASGSISSAIGVDGLEYEAEGRDISVALTGSDLPFPVTFGMARSGVRMQMPVSQGEEAQDFAFAMELGDFTLSDTIWSVFDPAGQLPRDPATIAFDLSGKGRLFVDLLNAEQMEDLGASGDTPGELQSLNLNSLVVAAAGAILTGDGAVTFDNSDLTSFGGVPAPEGAVDLKLVGGNGLLDRLIAMGFVPQEQAMTVRMMVGMFAVAGEGEDTLTSRIEVNEQGHVMANGQRLR</sequence>
<evidence type="ECO:0000313" key="3">
    <source>
        <dbReference type="Proteomes" id="UP000198599"/>
    </source>
</evidence>
<keyword evidence="1" id="KW-0732">Signal</keyword>
<evidence type="ECO:0000256" key="1">
    <source>
        <dbReference type="SAM" id="SignalP"/>
    </source>
</evidence>
<feature type="signal peptide" evidence="1">
    <location>
        <begin position="1"/>
        <end position="25"/>
    </location>
</feature>
<dbReference type="OrthoDB" id="7791409at2"/>
<proteinExistence type="predicted"/>
<reference evidence="3" key="1">
    <citation type="submission" date="2016-10" db="EMBL/GenBank/DDBJ databases">
        <authorList>
            <person name="Varghese N."/>
            <person name="Submissions S."/>
        </authorList>
    </citation>
    <scope>NUCLEOTIDE SEQUENCE [LARGE SCALE GENOMIC DNA]</scope>
    <source>
        <strain evidence="3">DSM 28463</strain>
    </source>
</reference>
<accession>A0A1I5E7D5</accession>
<protein>
    <recommendedName>
        <fullName evidence="4">DUF2125 domain-containing protein</fullName>
    </recommendedName>
</protein>
<dbReference type="STRING" id="1005928.SAMN04487859_1159"/>
<dbReference type="RefSeq" id="WP_092839858.1">
    <property type="nucleotide sequence ID" value="NZ_FOVP01000015.1"/>
</dbReference>
<dbReference type="InterPro" id="IPR018666">
    <property type="entry name" value="DUF2125"/>
</dbReference>
<dbReference type="Pfam" id="PF09898">
    <property type="entry name" value="DUF2125"/>
    <property type="match status" value="1"/>
</dbReference>
<organism evidence="2 3">
    <name type="scientific">Roseovarius lutimaris</name>
    <dbReference type="NCBI Taxonomy" id="1005928"/>
    <lineage>
        <taxon>Bacteria</taxon>
        <taxon>Pseudomonadati</taxon>
        <taxon>Pseudomonadota</taxon>
        <taxon>Alphaproteobacteria</taxon>
        <taxon>Rhodobacterales</taxon>
        <taxon>Roseobacteraceae</taxon>
        <taxon>Roseovarius</taxon>
    </lineage>
</organism>
<name>A0A1I5E7D5_9RHOB</name>
<evidence type="ECO:0008006" key="4">
    <source>
        <dbReference type="Google" id="ProtNLM"/>
    </source>
</evidence>
<dbReference type="AlphaFoldDB" id="A0A1I5E7D5"/>
<dbReference type="Proteomes" id="UP000198599">
    <property type="component" value="Unassembled WGS sequence"/>
</dbReference>
<keyword evidence="3" id="KW-1185">Reference proteome</keyword>
<gene>
    <name evidence="2" type="ORF">SAMN04487859_1159</name>
</gene>
<feature type="chain" id="PRO_5011595736" description="DUF2125 domain-containing protein" evidence="1">
    <location>
        <begin position="26"/>
        <end position="508"/>
    </location>
</feature>
<evidence type="ECO:0000313" key="2">
    <source>
        <dbReference type="EMBL" id="SFO07518.1"/>
    </source>
</evidence>